<protein>
    <submittedName>
        <fullName evidence="2">Phosphotransferase family protein</fullName>
    </submittedName>
</protein>
<dbReference type="Proteomes" id="UP001083770">
    <property type="component" value="Unassembled WGS sequence"/>
</dbReference>
<dbReference type="Gene3D" id="3.30.200.20">
    <property type="entry name" value="Phosphorylase Kinase, domain 1"/>
    <property type="match status" value="1"/>
</dbReference>
<proteinExistence type="predicted"/>
<dbReference type="RefSeq" id="WP_269400631.1">
    <property type="nucleotide sequence ID" value="NZ_JAPWGW010000001.1"/>
</dbReference>
<name>A0ABT4LPY8_9PROT</name>
<dbReference type="PANTHER" id="PTHR47829">
    <property type="entry name" value="HYDROLASE, PUTATIVE (AFU_ORTHOLOGUE AFUA_1G12880)-RELATED"/>
    <property type="match status" value="1"/>
</dbReference>
<dbReference type="InterPro" id="IPR011009">
    <property type="entry name" value="Kinase-like_dom_sf"/>
</dbReference>
<evidence type="ECO:0000313" key="2">
    <source>
        <dbReference type="EMBL" id="MCZ4296437.1"/>
    </source>
</evidence>
<feature type="domain" description="Aminoglycoside phosphotransferase" evidence="1">
    <location>
        <begin position="40"/>
        <end position="267"/>
    </location>
</feature>
<dbReference type="InterPro" id="IPR052898">
    <property type="entry name" value="ACAD10-like"/>
</dbReference>
<evidence type="ECO:0000259" key="1">
    <source>
        <dbReference type="Pfam" id="PF01636"/>
    </source>
</evidence>
<organism evidence="2 3">
    <name type="scientific">Henriciella marina</name>
    <dbReference type="NCBI Taxonomy" id="453851"/>
    <lineage>
        <taxon>Bacteria</taxon>
        <taxon>Pseudomonadati</taxon>
        <taxon>Pseudomonadota</taxon>
        <taxon>Alphaproteobacteria</taxon>
        <taxon>Hyphomonadales</taxon>
        <taxon>Hyphomonadaceae</taxon>
        <taxon>Henriciella</taxon>
    </lineage>
</organism>
<comment type="caution">
    <text evidence="2">The sequence shown here is derived from an EMBL/GenBank/DDBJ whole genome shotgun (WGS) entry which is preliminary data.</text>
</comment>
<gene>
    <name evidence="2" type="ORF">O4G74_00055</name>
</gene>
<sequence length="351" mass="39240">MDNLLSPDVAPVRADESMDWPALESWLKSNVPGLQGDMVVAQFHGGHANLTYCVRFGPRELVVRRPPLGKIAPGAHDMAREYRVLSGLAPYFDQAPKAYAYCEDATVIGAPFIVMERCTGVIIRHSLPPEFELSPSLPRDVSFALVDALVALQSVDVDLVGFGNRKRAASFVERQLEGWNERWRLASGDVPDPAFDSVYKQLADSRPETARICVVHNDLKLDNCLFDPNEPGRVKVMLDWDMTTIGDPLIEFGTLLGYWKEAGDSFDRAPTIGLDMAAFPTRQEMVERYRAKGGRTANLSWYEAFALWKHAVVLKQLHQRFARGESQDARYAAFPEYIPSLIEGARDLLQG</sequence>
<reference evidence="2" key="1">
    <citation type="submission" date="2022-12" db="EMBL/GenBank/DDBJ databases">
        <title>Bacterial isolates from different developmental stages of Nematostella vectensis.</title>
        <authorList>
            <person name="Fraune S."/>
        </authorList>
    </citation>
    <scope>NUCLEOTIDE SEQUENCE</scope>
    <source>
        <strain evidence="2">G21632-S1</strain>
    </source>
</reference>
<accession>A0ABT4LPY8</accession>
<dbReference type="InterPro" id="IPR041726">
    <property type="entry name" value="ACAD10_11_N"/>
</dbReference>
<dbReference type="EMBL" id="JAPWGW010000001">
    <property type="protein sequence ID" value="MCZ4296437.1"/>
    <property type="molecule type" value="Genomic_DNA"/>
</dbReference>
<dbReference type="Pfam" id="PF01636">
    <property type="entry name" value="APH"/>
    <property type="match status" value="1"/>
</dbReference>
<dbReference type="CDD" id="cd05154">
    <property type="entry name" value="ACAD10_11_N-like"/>
    <property type="match status" value="1"/>
</dbReference>
<dbReference type="Gene3D" id="3.90.1200.10">
    <property type="match status" value="1"/>
</dbReference>
<dbReference type="PANTHER" id="PTHR47829:SF1">
    <property type="entry name" value="HAD FAMILY PHOSPHATASE"/>
    <property type="match status" value="1"/>
</dbReference>
<dbReference type="SUPFAM" id="SSF56112">
    <property type="entry name" value="Protein kinase-like (PK-like)"/>
    <property type="match status" value="1"/>
</dbReference>
<keyword evidence="3" id="KW-1185">Reference proteome</keyword>
<evidence type="ECO:0000313" key="3">
    <source>
        <dbReference type="Proteomes" id="UP001083770"/>
    </source>
</evidence>
<dbReference type="InterPro" id="IPR002575">
    <property type="entry name" value="Aminoglycoside_PTrfase"/>
</dbReference>